<protein>
    <submittedName>
        <fullName evidence="12">RNA polymerase sigma-54 factor</fullName>
    </submittedName>
</protein>
<dbReference type="Pfam" id="PF00309">
    <property type="entry name" value="Sigma54_AID"/>
    <property type="match status" value="1"/>
</dbReference>
<dbReference type="PROSITE" id="PS50044">
    <property type="entry name" value="SIGMA54_3"/>
    <property type="match status" value="1"/>
</dbReference>
<dbReference type="PRINTS" id="PR00045">
    <property type="entry name" value="SIGMA54FCT"/>
</dbReference>
<dbReference type="AlphaFoldDB" id="A0A918WMU1"/>
<dbReference type="InterPro" id="IPR007046">
    <property type="entry name" value="RNA_pol_sigma_54_core-bd"/>
</dbReference>
<dbReference type="NCBIfam" id="TIGR02395">
    <property type="entry name" value="rpoN_sigma"/>
    <property type="match status" value="1"/>
</dbReference>
<keyword evidence="4" id="KW-0548">Nucleotidyltransferase</keyword>
<evidence type="ECO:0000256" key="2">
    <source>
        <dbReference type="ARBA" id="ARBA00022478"/>
    </source>
</evidence>
<evidence type="ECO:0000256" key="5">
    <source>
        <dbReference type="ARBA" id="ARBA00023015"/>
    </source>
</evidence>
<evidence type="ECO:0000256" key="3">
    <source>
        <dbReference type="ARBA" id="ARBA00022679"/>
    </source>
</evidence>
<dbReference type="InterPro" id="IPR007634">
    <property type="entry name" value="RNA_pol_sigma_54_DNA-bd"/>
</dbReference>
<keyword evidence="5" id="KW-0805">Transcription regulation</keyword>
<reference evidence="12" key="1">
    <citation type="journal article" date="2014" name="Int. J. Syst. Evol. Microbiol.">
        <title>Complete genome sequence of Corynebacterium casei LMG S-19264T (=DSM 44701T), isolated from a smear-ripened cheese.</title>
        <authorList>
            <consortium name="US DOE Joint Genome Institute (JGI-PGF)"/>
            <person name="Walter F."/>
            <person name="Albersmeier A."/>
            <person name="Kalinowski J."/>
            <person name="Ruckert C."/>
        </authorList>
    </citation>
    <scope>NUCLEOTIDE SEQUENCE</scope>
    <source>
        <strain evidence="12">KCTC 12988</strain>
    </source>
</reference>
<feature type="domain" description="RNA polymerase sigma factor 54 DNA-binding" evidence="10">
    <location>
        <begin position="312"/>
        <end position="469"/>
    </location>
</feature>
<comment type="caution">
    <text evidence="12">The sequence shown here is derived from an EMBL/GenBank/DDBJ whole genome shotgun (WGS) entry which is preliminary data.</text>
</comment>
<dbReference type="PANTHER" id="PTHR32248:SF4">
    <property type="entry name" value="RNA POLYMERASE SIGMA-54 FACTOR"/>
    <property type="match status" value="1"/>
</dbReference>
<evidence type="ECO:0000313" key="12">
    <source>
        <dbReference type="EMBL" id="GHC64841.1"/>
    </source>
</evidence>
<evidence type="ECO:0000259" key="11">
    <source>
        <dbReference type="Pfam" id="PF04963"/>
    </source>
</evidence>
<dbReference type="Gene3D" id="1.10.10.60">
    <property type="entry name" value="Homeodomain-like"/>
    <property type="match status" value="1"/>
</dbReference>
<keyword evidence="8" id="KW-0804">Transcription</keyword>
<dbReference type="PIRSF" id="PIRSF000774">
    <property type="entry name" value="RpoN"/>
    <property type="match status" value="1"/>
</dbReference>
<dbReference type="GO" id="GO:0016987">
    <property type="term" value="F:sigma factor activity"/>
    <property type="evidence" value="ECO:0007669"/>
    <property type="project" value="UniProtKB-KW"/>
</dbReference>
<reference evidence="12" key="2">
    <citation type="submission" date="2020-09" db="EMBL/GenBank/DDBJ databases">
        <authorList>
            <person name="Sun Q."/>
            <person name="Kim S."/>
        </authorList>
    </citation>
    <scope>NUCLEOTIDE SEQUENCE</scope>
    <source>
        <strain evidence="12">KCTC 12988</strain>
    </source>
</reference>
<organism evidence="12 13">
    <name type="scientific">Roseibacillus persicicus</name>
    <dbReference type="NCBI Taxonomy" id="454148"/>
    <lineage>
        <taxon>Bacteria</taxon>
        <taxon>Pseudomonadati</taxon>
        <taxon>Verrucomicrobiota</taxon>
        <taxon>Verrucomicrobiia</taxon>
        <taxon>Verrucomicrobiales</taxon>
        <taxon>Verrucomicrobiaceae</taxon>
        <taxon>Roseibacillus</taxon>
    </lineage>
</organism>
<evidence type="ECO:0000256" key="1">
    <source>
        <dbReference type="ARBA" id="ARBA00008798"/>
    </source>
</evidence>
<dbReference type="Gene3D" id="1.10.10.1330">
    <property type="entry name" value="RNA polymerase sigma-54 factor, core-binding domain"/>
    <property type="match status" value="1"/>
</dbReference>
<dbReference type="GO" id="GO:0000428">
    <property type="term" value="C:DNA-directed RNA polymerase complex"/>
    <property type="evidence" value="ECO:0007669"/>
    <property type="project" value="UniProtKB-KW"/>
</dbReference>
<keyword evidence="2" id="KW-0240">DNA-directed RNA polymerase</keyword>
<evidence type="ECO:0000313" key="13">
    <source>
        <dbReference type="Proteomes" id="UP000644507"/>
    </source>
</evidence>
<dbReference type="PANTHER" id="PTHR32248">
    <property type="entry name" value="RNA POLYMERASE SIGMA-54 FACTOR"/>
    <property type="match status" value="1"/>
</dbReference>
<evidence type="ECO:0000259" key="10">
    <source>
        <dbReference type="Pfam" id="PF04552"/>
    </source>
</evidence>
<dbReference type="GO" id="GO:0003677">
    <property type="term" value="F:DNA binding"/>
    <property type="evidence" value="ECO:0007669"/>
    <property type="project" value="UniProtKB-KW"/>
</dbReference>
<keyword evidence="7" id="KW-0238">DNA-binding</keyword>
<evidence type="ECO:0000256" key="4">
    <source>
        <dbReference type="ARBA" id="ARBA00022695"/>
    </source>
</evidence>
<dbReference type="PROSITE" id="PS00718">
    <property type="entry name" value="SIGMA54_2"/>
    <property type="match status" value="1"/>
</dbReference>
<dbReference type="Proteomes" id="UP000644507">
    <property type="component" value="Unassembled WGS sequence"/>
</dbReference>
<comment type="similarity">
    <text evidence="1">Belongs to the sigma-54 factor family.</text>
</comment>
<dbReference type="InterPro" id="IPR038709">
    <property type="entry name" value="RpoN_core-bd_sf"/>
</dbReference>
<feature type="region of interest" description="Disordered" evidence="9">
    <location>
        <begin position="54"/>
        <end position="75"/>
    </location>
</feature>
<evidence type="ECO:0000256" key="6">
    <source>
        <dbReference type="ARBA" id="ARBA00023082"/>
    </source>
</evidence>
<keyword evidence="13" id="KW-1185">Reference proteome</keyword>
<dbReference type="Pfam" id="PF04963">
    <property type="entry name" value="Sigma54_CBD"/>
    <property type="match status" value="1"/>
</dbReference>
<evidence type="ECO:0000256" key="8">
    <source>
        <dbReference type="ARBA" id="ARBA00023163"/>
    </source>
</evidence>
<gene>
    <name evidence="12" type="primary">rpoN</name>
    <name evidence="12" type="ORF">GCM10007100_35670</name>
</gene>
<name>A0A918WMU1_9BACT</name>
<proteinExistence type="inferred from homology"/>
<feature type="compositionally biased region" description="Acidic residues" evidence="9">
    <location>
        <begin position="55"/>
        <end position="75"/>
    </location>
</feature>
<keyword evidence="3" id="KW-0808">Transferase</keyword>
<dbReference type="Pfam" id="PF04552">
    <property type="entry name" value="Sigma54_DBD"/>
    <property type="match status" value="1"/>
</dbReference>
<dbReference type="EMBL" id="BMXI01000018">
    <property type="protein sequence ID" value="GHC64841.1"/>
    <property type="molecule type" value="Genomic_DNA"/>
</dbReference>
<keyword evidence="6" id="KW-0731">Sigma factor</keyword>
<accession>A0A918WMU1</accession>
<feature type="domain" description="RNA polymerase sigma factor 54 core-binding" evidence="11">
    <location>
        <begin position="114"/>
        <end position="298"/>
    </location>
</feature>
<dbReference type="GO" id="GO:0006352">
    <property type="term" value="P:DNA-templated transcription initiation"/>
    <property type="evidence" value="ECO:0007669"/>
    <property type="project" value="InterPro"/>
</dbReference>
<dbReference type="GO" id="GO:0016779">
    <property type="term" value="F:nucleotidyltransferase activity"/>
    <property type="evidence" value="ECO:0007669"/>
    <property type="project" value="UniProtKB-KW"/>
</dbReference>
<evidence type="ECO:0000256" key="9">
    <source>
        <dbReference type="SAM" id="MobiDB-lite"/>
    </source>
</evidence>
<dbReference type="InterPro" id="IPR000394">
    <property type="entry name" value="RNA_pol_sigma_54"/>
</dbReference>
<evidence type="ECO:0000256" key="7">
    <source>
        <dbReference type="ARBA" id="ARBA00023125"/>
    </source>
</evidence>
<sequence length="471" mass="52677">MINHVMAGPALSQNLSQSQTLAPQMRQSLEILQANTLELSQLLRQQIEINPTLEDITESDSIEDLDFDEPDEDDFDDHFDSYDDDLRDLAIMENRNLGSNPDSEERREFLYNSLVAPESLASHLLNQIEESALAEDLRLACMALVGNLDERGFFAEPPEELAARLEIPGEMMEDALALLHTLDPPGIAARNLQDSLLLQLERLGLADSLEHRIISTHLDNLARKQYPQIARAMKVTVDNVARAAEHIAALDPSPGAIFDGTRNPVISADVRIIRDEVGQWVAQSTNENLPRLRIADSYKDMLSSTPDKKVRSYLRDQIRDGRVLIRALDQRQDTIIAITTEIIRHQPDFLEKGSRHLRPLTMNDVADTIGVHPTTVSRAVAGKYVETPQGIIEMRKFFATGYQTSGGGDVSNAGVRQTIQDIISNENPQKPMSDSAIEKALNAQGIKVARRTVAKYREQLNILPSHLRKTY</sequence>
<dbReference type="GO" id="GO:0001216">
    <property type="term" value="F:DNA-binding transcription activator activity"/>
    <property type="evidence" value="ECO:0007669"/>
    <property type="project" value="InterPro"/>
</dbReference>